<accession>A0A5B0NAK7</accession>
<sequence length="57" mass="6702">MSTYPYAHLRADFNTADILEPTPASDFFRGLRLYFRWIGDRTHRIASILFHQSNRAS</sequence>
<comment type="caution">
    <text evidence="1">The sequence shown here is derived from an EMBL/GenBank/DDBJ whole genome shotgun (WGS) entry which is preliminary data.</text>
</comment>
<proteinExistence type="predicted"/>
<dbReference type="EMBL" id="VDEP01000036">
    <property type="protein sequence ID" value="KAA1136140.1"/>
    <property type="molecule type" value="Genomic_DNA"/>
</dbReference>
<reference evidence="3 4" key="1">
    <citation type="submission" date="2019-05" db="EMBL/GenBank/DDBJ databases">
        <title>Emergence of the Ug99 lineage of the wheat stem rust pathogen through somatic hybridization.</title>
        <authorList>
            <person name="Li F."/>
            <person name="Upadhyaya N.M."/>
            <person name="Sperschneider J."/>
            <person name="Matny O."/>
            <person name="Nguyen-Phuc H."/>
            <person name="Mago R."/>
            <person name="Raley C."/>
            <person name="Miller M.E."/>
            <person name="Silverstein K.A.T."/>
            <person name="Henningsen E."/>
            <person name="Hirsch C.D."/>
            <person name="Visser B."/>
            <person name="Pretorius Z.A."/>
            <person name="Steffenson B.J."/>
            <person name="Schwessinger B."/>
            <person name="Dodds P.N."/>
            <person name="Figueroa M."/>
        </authorList>
    </citation>
    <scope>NUCLEOTIDE SEQUENCE [LARGE SCALE GENOMIC DNA]</scope>
    <source>
        <strain evidence="1">21-0</strain>
        <strain evidence="2 4">Ug99</strain>
    </source>
</reference>
<dbReference type="Proteomes" id="UP000324748">
    <property type="component" value="Unassembled WGS sequence"/>
</dbReference>
<gene>
    <name evidence="1" type="ORF">PGT21_017866</name>
    <name evidence="2" type="ORF">PGTUg99_033393</name>
</gene>
<dbReference type="Proteomes" id="UP000325313">
    <property type="component" value="Unassembled WGS sequence"/>
</dbReference>
<organism evidence="1 3">
    <name type="scientific">Puccinia graminis f. sp. tritici</name>
    <dbReference type="NCBI Taxonomy" id="56615"/>
    <lineage>
        <taxon>Eukaryota</taxon>
        <taxon>Fungi</taxon>
        <taxon>Dikarya</taxon>
        <taxon>Basidiomycota</taxon>
        <taxon>Pucciniomycotina</taxon>
        <taxon>Pucciniomycetes</taxon>
        <taxon>Pucciniales</taxon>
        <taxon>Pucciniaceae</taxon>
        <taxon>Puccinia</taxon>
    </lineage>
</organism>
<dbReference type="AlphaFoldDB" id="A0A5B0NAK7"/>
<evidence type="ECO:0000313" key="3">
    <source>
        <dbReference type="Proteomes" id="UP000324748"/>
    </source>
</evidence>
<keyword evidence="3" id="KW-1185">Reference proteome</keyword>
<evidence type="ECO:0000313" key="2">
    <source>
        <dbReference type="EMBL" id="KAA1136140.1"/>
    </source>
</evidence>
<evidence type="ECO:0000313" key="4">
    <source>
        <dbReference type="Proteomes" id="UP000325313"/>
    </source>
</evidence>
<protein>
    <submittedName>
        <fullName evidence="1">Uncharacterized protein</fullName>
    </submittedName>
</protein>
<evidence type="ECO:0000313" key="1">
    <source>
        <dbReference type="EMBL" id="KAA1085733.1"/>
    </source>
</evidence>
<dbReference type="EMBL" id="VSWC01000106">
    <property type="protein sequence ID" value="KAA1085733.1"/>
    <property type="molecule type" value="Genomic_DNA"/>
</dbReference>
<name>A0A5B0NAK7_PUCGR</name>